<dbReference type="Proteomes" id="UP000296049">
    <property type="component" value="Unassembled WGS sequence"/>
</dbReference>
<evidence type="ECO:0000313" key="1">
    <source>
        <dbReference type="EMBL" id="EOB04659.1"/>
    </source>
</evidence>
<name>R0LG80_ANAPL</name>
<protein>
    <submittedName>
        <fullName evidence="1">Uncharacterized protein</fullName>
    </submittedName>
</protein>
<gene>
    <name evidence="1" type="ORF">Anapl_15302</name>
</gene>
<dbReference type="AlphaFoldDB" id="R0LG80"/>
<organism evidence="1 2">
    <name type="scientific">Anas platyrhynchos</name>
    <name type="common">Mallard</name>
    <name type="synonym">Anas boschas</name>
    <dbReference type="NCBI Taxonomy" id="8839"/>
    <lineage>
        <taxon>Eukaryota</taxon>
        <taxon>Metazoa</taxon>
        <taxon>Chordata</taxon>
        <taxon>Craniata</taxon>
        <taxon>Vertebrata</taxon>
        <taxon>Euteleostomi</taxon>
        <taxon>Archelosauria</taxon>
        <taxon>Archosauria</taxon>
        <taxon>Dinosauria</taxon>
        <taxon>Saurischia</taxon>
        <taxon>Theropoda</taxon>
        <taxon>Coelurosauria</taxon>
        <taxon>Aves</taxon>
        <taxon>Neognathae</taxon>
        <taxon>Galloanserae</taxon>
        <taxon>Anseriformes</taxon>
        <taxon>Anatidae</taxon>
        <taxon>Anatinae</taxon>
        <taxon>Anas</taxon>
    </lineage>
</organism>
<dbReference type="EMBL" id="KB742772">
    <property type="protein sequence ID" value="EOB04659.1"/>
    <property type="molecule type" value="Genomic_DNA"/>
</dbReference>
<sequence>MLSLYYPNSLTFIANLTGADSVSHKINGQKHSDKQLQENNPLVISSRVDSVLEDSCWQQYFLNSSFGRCGNTVMGTSHSHPGSLVYSAAASHGLLAVSKIPQHLRVSQFESTPPLEQHKKKAIRKPKRFSDVTRMQLDGFKFPFGELEYFASA</sequence>
<keyword evidence="2" id="KW-1185">Reference proteome</keyword>
<accession>R0LG80</accession>
<proteinExistence type="predicted"/>
<evidence type="ECO:0000313" key="2">
    <source>
        <dbReference type="Proteomes" id="UP000296049"/>
    </source>
</evidence>
<reference evidence="2" key="1">
    <citation type="journal article" date="2013" name="Nat. Genet.">
        <title>The duck genome and transcriptome provide insight into an avian influenza virus reservoir species.</title>
        <authorList>
            <person name="Huang Y."/>
            <person name="Li Y."/>
            <person name="Burt D.W."/>
            <person name="Chen H."/>
            <person name="Zhang Y."/>
            <person name="Qian W."/>
            <person name="Kim H."/>
            <person name="Gan S."/>
            <person name="Zhao Y."/>
            <person name="Li J."/>
            <person name="Yi K."/>
            <person name="Feng H."/>
            <person name="Zhu P."/>
            <person name="Li B."/>
            <person name="Liu Q."/>
            <person name="Fairley S."/>
            <person name="Magor K.E."/>
            <person name="Du Z."/>
            <person name="Hu X."/>
            <person name="Goodman L."/>
            <person name="Tafer H."/>
            <person name="Vignal A."/>
            <person name="Lee T."/>
            <person name="Kim K.W."/>
            <person name="Sheng Z."/>
            <person name="An Y."/>
            <person name="Searle S."/>
            <person name="Herrero J."/>
            <person name="Groenen M.A."/>
            <person name="Crooijmans R.P."/>
            <person name="Faraut T."/>
            <person name="Cai Q."/>
            <person name="Webster R.G."/>
            <person name="Aldridge J.R."/>
            <person name="Warren W.C."/>
            <person name="Bartschat S."/>
            <person name="Kehr S."/>
            <person name="Marz M."/>
            <person name="Stadler P.F."/>
            <person name="Smith J."/>
            <person name="Kraus R.H."/>
            <person name="Zhao Y."/>
            <person name="Ren L."/>
            <person name="Fei J."/>
            <person name="Morisson M."/>
            <person name="Kaiser P."/>
            <person name="Griffin D.K."/>
            <person name="Rao M."/>
            <person name="Pitel F."/>
            <person name="Wang J."/>
            <person name="Li N."/>
        </authorList>
    </citation>
    <scope>NUCLEOTIDE SEQUENCE [LARGE SCALE GENOMIC DNA]</scope>
</reference>